<keyword evidence="2" id="KW-1185">Reference proteome</keyword>
<accession>A0ABQ0K2L3</accession>
<dbReference type="InterPro" id="IPR023214">
    <property type="entry name" value="HAD_sf"/>
</dbReference>
<protein>
    <submittedName>
        <fullName evidence="1">Uncharacterized protein</fullName>
    </submittedName>
</protein>
<dbReference type="RefSeq" id="WP_157842634.1">
    <property type="nucleotide sequence ID" value="NZ_BAFN01000001.1"/>
</dbReference>
<comment type="caution">
    <text evidence="1">The sequence shown here is derived from an EMBL/GenBank/DDBJ whole genome shotgun (WGS) entry which is preliminary data.</text>
</comment>
<evidence type="ECO:0000313" key="1">
    <source>
        <dbReference type="EMBL" id="GAN35351.1"/>
    </source>
</evidence>
<name>A0ABQ0K2L3_9BACT</name>
<dbReference type="Proteomes" id="UP000032309">
    <property type="component" value="Unassembled WGS sequence"/>
</dbReference>
<sequence length="677" mass="76750">MQRIASFDVFDTVITRAVGTPSAVFLLLGRILKNMSLIGCTPEAFACVRIDAERRATKNAEDGAVSLRQIYAEVQTSLGLTEEYSLRLMNLECELEAKVIRAVPGARDRIQNARNHGRRVLFLSDMYLSSAFIQKQLSRHGLWMDGDECYVSCEYGKSKRSGKLFRELLCREGVPPESIVHCGNHPDADVQIAKHIGLHVEPFLDGNPNRYELILDSHIRETEGLSSAMAGASKLARLTVPAKSLKEEILRDVAAGVIAPLLVGYVLWILRRAQQLRLKRLCFVSRDGQILFGIARRLINKLNIACKLQYLYGSRQSWNLPAITRIDQEQLAWIWDLTGFPTVRNVLSRVCIKPEEIKENLNSIGITEKRWSVNLPGKEISAISDLLLEDRRLHELILQRASQKRSVILKYLSQEGLLDTVDWGMVDVGWLGSLQDSLERILTAEGKKLPHGFYFGLRKNPLGNQLDRREAYFFDERLGLGFVDIFPRYGLLKWMEAFCSADHGTVVGFEEEGKEVRPVLKENGNQPLLEWGLLMIQKTVYCFTENLLLDSRLINVDADVHNATAEALKAFCLKPSLPEVKAFADFPVEIGFGKDSYMVHLAERYRWKHIVNSFRASKAMHDHPAIWHEGALLLTPPLVRLALKTALFVSHTLRCTIRPLKHLIRRKVLILAKQIIC</sequence>
<gene>
    <name evidence="1" type="ORF">BROSI_A3902</name>
</gene>
<proteinExistence type="predicted"/>
<evidence type="ECO:0000313" key="2">
    <source>
        <dbReference type="Proteomes" id="UP000032309"/>
    </source>
</evidence>
<organism evidence="1 2">
    <name type="scientific">Candidatus Brocadia sinica JPN1</name>
    <dbReference type="NCBI Taxonomy" id="1197129"/>
    <lineage>
        <taxon>Bacteria</taxon>
        <taxon>Pseudomonadati</taxon>
        <taxon>Planctomycetota</taxon>
        <taxon>Candidatus Brocadiia</taxon>
        <taxon>Candidatus Brocadiales</taxon>
        <taxon>Candidatus Brocadiaceae</taxon>
        <taxon>Candidatus Brocadia</taxon>
    </lineage>
</organism>
<dbReference type="InterPro" id="IPR036412">
    <property type="entry name" value="HAD-like_sf"/>
</dbReference>
<dbReference type="Gene3D" id="1.10.150.400">
    <property type="match status" value="1"/>
</dbReference>
<reference evidence="2" key="1">
    <citation type="journal article" date="2015" name="Genome Announc.">
        <title>Draft Genome Sequence of an Anaerobic Ammonium-Oxidizing Bacterium, "Candidatus Brocadia sinica".</title>
        <authorList>
            <person name="Oshiki M."/>
            <person name="Shinyako-Hata K."/>
            <person name="Satoh H."/>
            <person name="Okabe S."/>
        </authorList>
    </citation>
    <scope>NUCLEOTIDE SEQUENCE [LARGE SCALE GENOMIC DNA]</scope>
    <source>
        <strain evidence="2">JPN1</strain>
    </source>
</reference>
<dbReference type="EMBL" id="BAFN01000001">
    <property type="protein sequence ID" value="GAN35351.1"/>
    <property type="molecule type" value="Genomic_DNA"/>
</dbReference>
<dbReference type="Gene3D" id="3.40.50.1000">
    <property type="entry name" value="HAD superfamily/HAD-like"/>
    <property type="match status" value="1"/>
</dbReference>
<dbReference type="SUPFAM" id="SSF56784">
    <property type="entry name" value="HAD-like"/>
    <property type="match status" value="1"/>
</dbReference>